<feature type="non-terminal residue" evidence="1">
    <location>
        <position position="193"/>
    </location>
</feature>
<evidence type="ECO:0000313" key="2">
    <source>
        <dbReference type="Proteomes" id="UP000652761"/>
    </source>
</evidence>
<proteinExistence type="predicted"/>
<comment type="caution">
    <text evidence="1">The sequence shown here is derived from an EMBL/GenBank/DDBJ whole genome shotgun (WGS) entry which is preliminary data.</text>
</comment>
<protein>
    <submittedName>
        <fullName evidence="1">Uncharacterized protein</fullName>
    </submittedName>
</protein>
<name>A0A843U244_COLES</name>
<dbReference type="AlphaFoldDB" id="A0A843U244"/>
<dbReference type="EMBL" id="NMUH01000212">
    <property type="protein sequence ID" value="MQL74519.1"/>
    <property type="molecule type" value="Genomic_DNA"/>
</dbReference>
<keyword evidence="2" id="KW-1185">Reference proteome</keyword>
<organism evidence="1 2">
    <name type="scientific">Colocasia esculenta</name>
    <name type="common">Wild taro</name>
    <name type="synonym">Arum esculentum</name>
    <dbReference type="NCBI Taxonomy" id="4460"/>
    <lineage>
        <taxon>Eukaryota</taxon>
        <taxon>Viridiplantae</taxon>
        <taxon>Streptophyta</taxon>
        <taxon>Embryophyta</taxon>
        <taxon>Tracheophyta</taxon>
        <taxon>Spermatophyta</taxon>
        <taxon>Magnoliopsida</taxon>
        <taxon>Liliopsida</taxon>
        <taxon>Araceae</taxon>
        <taxon>Aroideae</taxon>
        <taxon>Colocasieae</taxon>
        <taxon>Colocasia</taxon>
    </lineage>
</organism>
<gene>
    <name evidence="1" type="ORF">Taro_006882</name>
</gene>
<accession>A0A843U244</accession>
<dbReference type="Proteomes" id="UP000652761">
    <property type="component" value="Unassembled WGS sequence"/>
</dbReference>
<evidence type="ECO:0000313" key="1">
    <source>
        <dbReference type="EMBL" id="MQL74519.1"/>
    </source>
</evidence>
<reference evidence="1" key="1">
    <citation type="submission" date="2017-07" db="EMBL/GenBank/DDBJ databases">
        <title>Taro Niue Genome Assembly and Annotation.</title>
        <authorList>
            <person name="Atibalentja N."/>
            <person name="Keating K."/>
            <person name="Fields C.J."/>
        </authorList>
    </citation>
    <scope>NUCLEOTIDE SEQUENCE</scope>
    <source>
        <strain evidence="1">Niue_2</strain>
        <tissue evidence="1">Leaf</tissue>
    </source>
</reference>
<sequence>LEDQLASIQDAIDVYPQLDVVWQPYLEEVDEGQLWLELAHPYFGRTVWVDALNLVLPLHLYLTQRSLGHRQCEVEFPSRGRTPRPGRRFQGLHDTTYWREFALKYGAKVYRGARRQVDVTGEIASLRALLHSPGQDREVARREVEQLAETSAVEVGRLRTQVEELTRELALLHTQGPTADQAELTLPRTELVV</sequence>